<dbReference type="GeneID" id="26634589"/>
<reference evidence="1 2" key="1">
    <citation type="submission" date="2015-07" db="EMBL/GenBank/DDBJ databases">
        <title>Two Asian jumbo phage RSL2 and RSF1 infecting the phytopathogen Ralstonia solanacearum share common features related to the phi-KZ-like phages.</title>
        <authorList>
            <person name="Kawasaki T."/>
            <person name="Fujie M."/>
            <person name="Chatchawankanphanich O."/>
            <person name="Ogata H."/>
            <person name="Yamada T."/>
        </authorList>
    </citation>
    <scope>NUCLEOTIDE SEQUENCE [LARGE SCALE GENOMIC DNA]</scope>
    <source>
        <strain evidence="1 2">RSF1</strain>
    </source>
</reference>
<dbReference type="Proteomes" id="UP000202583">
    <property type="component" value="Segment"/>
</dbReference>
<evidence type="ECO:0000313" key="1">
    <source>
        <dbReference type="EMBL" id="BAS04920.1"/>
    </source>
</evidence>
<proteinExistence type="predicted"/>
<protein>
    <submittedName>
        <fullName evidence="1">Uncharacterized protein</fullName>
    </submittedName>
</protein>
<dbReference type="KEGG" id="vg:26634589"/>
<evidence type="ECO:0000313" key="2">
    <source>
        <dbReference type="Proteomes" id="UP000202583"/>
    </source>
</evidence>
<sequence>MLKIDKNGKGFRRIQSMAMACFKSEESIAENLHLPDGHANITVSGFVVRTLYKNDNGPINENLMLKKVREGRVYMPYENIKDVMLQLHVSGVVHPTNKGYVLTDSMMEIIVEFSKPKEETDNAEQA</sequence>
<organism evidence="1 2">
    <name type="scientific">Ralstonia phage RSF1</name>
    <dbReference type="NCBI Taxonomy" id="1689679"/>
    <lineage>
        <taxon>Viruses</taxon>
        <taxon>Duplodnaviria</taxon>
        <taxon>Heunggongvirae</taxon>
        <taxon>Uroviricota</taxon>
        <taxon>Caudoviricetes</taxon>
        <taxon>Chimalliviridae</taxon>
        <taxon>Chiangmaivirus</taxon>
        <taxon>Chiangmaivirus RSF1</taxon>
    </lineage>
</organism>
<name>A0A0K2QQP6_9CAUD</name>
<dbReference type="RefSeq" id="YP_009207932.1">
    <property type="nucleotide sequence ID" value="NC_028899.1"/>
</dbReference>
<dbReference type="EMBL" id="AP014927">
    <property type="protein sequence ID" value="BAS04920.1"/>
    <property type="molecule type" value="Genomic_DNA"/>
</dbReference>
<keyword evidence="2" id="KW-1185">Reference proteome</keyword>
<accession>A0A0K2QQP6</accession>
<dbReference type="OrthoDB" id="34162at10239"/>